<accession>A0A914V731</accession>
<feature type="region of interest" description="Disordered" evidence="14">
    <location>
        <begin position="73"/>
        <end position="107"/>
    </location>
</feature>
<keyword evidence="3 13" id="KW-0812">Transmembrane</keyword>
<feature type="transmembrane region" description="Helical" evidence="15">
    <location>
        <begin position="277"/>
        <end position="299"/>
    </location>
</feature>
<dbReference type="InterPro" id="IPR009126">
    <property type="entry name" value="Cholcskin_rcpt"/>
</dbReference>
<keyword evidence="5 13" id="KW-0297">G-protein coupled receptor</keyword>
<feature type="region of interest" description="Disordered" evidence="14">
    <location>
        <begin position="1"/>
        <end position="21"/>
    </location>
</feature>
<feature type="compositionally biased region" description="Low complexity" evidence="14">
    <location>
        <begin position="583"/>
        <end position="592"/>
    </location>
</feature>
<reference evidence="18" key="1">
    <citation type="submission" date="2022-11" db="UniProtKB">
        <authorList>
            <consortium name="WormBaseParasite"/>
        </authorList>
    </citation>
    <scope>IDENTIFICATION</scope>
</reference>
<evidence type="ECO:0000313" key="17">
    <source>
        <dbReference type="Proteomes" id="UP000887566"/>
    </source>
</evidence>
<dbReference type="PRINTS" id="PR01822">
    <property type="entry name" value="CCYSTOKININR"/>
</dbReference>
<dbReference type="InterPro" id="IPR017452">
    <property type="entry name" value="GPCR_Rhodpsn_7TM"/>
</dbReference>
<feature type="compositionally biased region" description="Basic and acidic residues" evidence="14">
    <location>
        <begin position="594"/>
        <end position="612"/>
    </location>
</feature>
<keyword evidence="17" id="KW-1185">Reference proteome</keyword>
<feature type="domain" description="G-protein coupled receptors family 1 profile" evidence="16">
    <location>
        <begin position="177"/>
        <end position="523"/>
    </location>
</feature>
<dbReference type="PANTHER" id="PTHR24238:SF75">
    <property type="entry name" value="CHOLECYSTOKININ-LIKE RECEPTOR AT 17D1-RELATED"/>
    <property type="match status" value="1"/>
</dbReference>
<evidence type="ECO:0000259" key="16">
    <source>
        <dbReference type="PROSITE" id="PS50262"/>
    </source>
</evidence>
<dbReference type="PROSITE" id="PS00237">
    <property type="entry name" value="G_PROTEIN_RECEP_F1_1"/>
    <property type="match status" value="1"/>
</dbReference>
<feature type="transmembrane region" description="Helical" evidence="15">
    <location>
        <begin position="235"/>
        <end position="256"/>
    </location>
</feature>
<evidence type="ECO:0000256" key="4">
    <source>
        <dbReference type="ARBA" id="ARBA00022989"/>
    </source>
</evidence>
<feature type="transmembrane region" description="Helical" evidence="15">
    <location>
        <begin position="198"/>
        <end position="229"/>
    </location>
</feature>
<dbReference type="Gene3D" id="1.20.1070.10">
    <property type="entry name" value="Rhodopsin 7-helix transmembrane proteins"/>
    <property type="match status" value="1"/>
</dbReference>
<evidence type="ECO:0000256" key="9">
    <source>
        <dbReference type="ARBA" id="ARBA00023170"/>
    </source>
</evidence>
<organism evidence="17 18">
    <name type="scientific">Plectus sambesii</name>
    <dbReference type="NCBI Taxonomy" id="2011161"/>
    <lineage>
        <taxon>Eukaryota</taxon>
        <taxon>Metazoa</taxon>
        <taxon>Ecdysozoa</taxon>
        <taxon>Nematoda</taxon>
        <taxon>Chromadorea</taxon>
        <taxon>Plectida</taxon>
        <taxon>Plectina</taxon>
        <taxon>Plectoidea</taxon>
        <taxon>Plectidae</taxon>
        <taxon>Plectus</taxon>
    </lineage>
</organism>
<dbReference type="SMART" id="SM01381">
    <property type="entry name" value="7TM_GPCR_Srsx"/>
    <property type="match status" value="1"/>
</dbReference>
<proteinExistence type="inferred from homology"/>
<feature type="transmembrane region" description="Helical" evidence="15">
    <location>
        <begin position="322"/>
        <end position="345"/>
    </location>
</feature>
<comment type="similarity">
    <text evidence="13">Belongs to the G-protein coupled receptor 1 family.</text>
</comment>
<feature type="compositionally biased region" description="Basic and acidic residues" evidence="14">
    <location>
        <begin position="623"/>
        <end position="637"/>
    </location>
</feature>
<dbReference type="GO" id="GO:0005886">
    <property type="term" value="C:plasma membrane"/>
    <property type="evidence" value="ECO:0007669"/>
    <property type="project" value="UniProtKB-SubCell"/>
</dbReference>
<name>A0A914V731_9BILA</name>
<evidence type="ECO:0000256" key="14">
    <source>
        <dbReference type="SAM" id="MobiDB-lite"/>
    </source>
</evidence>
<dbReference type="PRINTS" id="PR00237">
    <property type="entry name" value="GPCRRHODOPSN"/>
</dbReference>
<dbReference type="InterPro" id="IPR000276">
    <property type="entry name" value="GPCR_Rhodpsn"/>
</dbReference>
<sequence length="675" mass="74797">MTGACAAAAGGGGGQKTNKSERAALRQNLRGVMRRVLLTPWRVGCHVERRWRCGGGGPMRLTATIENFVSPRSRTKQDYARRHTQNALIGSSNKRKNITRPTDNDHFGESSIRRMTAAASERSNHTVADSTFNETIAVFPTQLMDTNFTSFCAIRKTAESLIVTVAFTTIFCLSVVGNSVVIVTIVQQRTMRTITNLYLLNLAITDLLLSVICMPPTLVSSLVYCWIFGPILCKVIAYLQPVAVAASAYTLAVIAIERYYAICRPLHSRLWQTKGHAAVMISLVWTISFLANIGALYLYEMQPYAGGYGCSLASKPAVQLAYQIYLTTVLLVVPLVLMIALYGYVIHTLQTGIRNDFAVVTGTNGQLEVSIDDDGPSRKTSLYDRIKETLRLPGGRSRFSTTSADGARCPTIILNKSTPPNSECMLDTERSSKAISRKPSAEQPNVSLRSTHSEKALIAKKRVIRMLLVIVVIFFFCWTPSYIWWLLIMIGDSFKTFNIWNSDVNTVITIMTYLSSCTNPITYCFLNNKFRQAFIMSFGCRKVAMRHHIMHKASAPNSSVYQNPNAVAVLKPLNGTRKMNTANNNALLNRSNARPKDRAGFGRNAAEEERRSSMPPVEARGLLAKEHNEHCSPDHEALNQPEKVVQSTVELRTAGSADDVLDRSRPPPPRKESAV</sequence>
<evidence type="ECO:0000256" key="12">
    <source>
        <dbReference type="ARBA" id="ARBA00023288"/>
    </source>
</evidence>
<comment type="subcellular location">
    <subcellularLocation>
        <location evidence="1">Cell membrane</location>
        <topology evidence="1">Multi-pass membrane protein</topology>
    </subcellularLocation>
</comment>
<evidence type="ECO:0000256" key="6">
    <source>
        <dbReference type="ARBA" id="ARBA00023136"/>
    </source>
</evidence>
<dbReference type="CDD" id="cd14993">
    <property type="entry name" value="7tmA_CCKR-like"/>
    <property type="match status" value="1"/>
</dbReference>
<evidence type="ECO:0000256" key="1">
    <source>
        <dbReference type="ARBA" id="ARBA00004651"/>
    </source>
</evidence>
<evidence type="ECO:0000256" key="5">
    <source>
        <dbReference type="ARBA" id="ARBA00023040"/>
    </source>
</evidence>
<feature type="transmembrane region" description="Helical" evidence="15">
    <location>
        <begin position="463"/>
        <end position="487"/>
    </location>
</feature>
<evidence type="ECO:0000256" key="13">
    <source>
        <dbReference type="RuleBase" id="RU000688"/>
    </source>
</evidence>
<evidence type="ECO:0000256" key="3">
    <source>
        <dbReference type="ARBA" id="ARBA00022692"/>
    </source>
</evidence>
<dbReference type="SUPFAM" id="SSF81321">
    <property type="entry name" value="Family A G protein-coupled receptor-like"/>
    <property type="match status" value="1"/>
</dbReference>
<feature type="transmembrane region" description="Helical" evidence="15">
    <location>
        <begin position="161"/>
        <end position="186"/>
    </location>
</feature>
<evidence type="ECO:0000256" key="7">
    <source>
        <dbReference type="ARBA" id="ARBA00023139"/>
    </source>
</evidence>
<dbReference type="PROSITE" id="PS50262">
    <property type="entry name" value="G_PROTEIN_RECEP_F1_2"/>
    <property type="match status" value="1"/>
</dbReference>
<dbReference type="Pfam" id="PF00001">
    <property type="entry name" value="7tm_1"/>
    <property type="match status" value="1"/>
</dbReference>
<dbReference type="WBParaSite" id="PSAMB.scaffold158size70848.g2813.t1">
    <property type="protein sequence ID" value="PSAMB.scaffold158size70848.g2813.t1"/>
    <property type="gene ID" value="PSAMB.scaffold158size70848.g2813"/>
</dbReference>
<keyword evidence="11 13" id="KW-0807">Transducer</keyword>
<evidence type="ECO:0000313" key="18">
    <source>
        <dbReference type="WBParaSite" id="PSAMB.scaffold158size70848.g2813.t1"/>
    </source>
</evidence>
<evidence type="ECO:0000256" key="2">
    <source>
        <dbReference type="ARBA" id="ARBA00022475"/>
    </source>
</evidence>
<keyword evidence="12" id="KW-0449">Lipoprotein</keyword>
<feature type="compositionally biased region" description="Basic and acidic residues" evidence="14">
    <location>
        <begin position="660"/>
        <end position="675"/>
    </location>
</feature>
<feature type="region of interest" description="Disordered" evidence="14">
    <location>
        <begin position="583"/>
        <end position="675"/>
    </location>
</feature>
<keyword evidence="6 15" id="KW-0472">Membrane</keyword>
<keyword evidence="2" id="KW-1003">Cell membrane</keyword>
<evidence type="ECO:0000256" key="10">
    <source>
        <dbReference type="ARBA" id="ARBA00023180"/>
    </source>
</evidence>
<keyword evidence="10" id="KW-0325">Glycoprotein</keyword>
<protein>
    <submittedName>
        <fullName evidence="18">G-protein coupled receptors family 1 profile domain-containing protein</fullName>
    </submittedName>
</protein>
<dbReference type="GO" id="GO:0008188">
    <property type="term" value="F:neuropeptide receptor activity"/>
    <property type="evidence" value="ECO:0007669"/>
    <property type="project" value="TreeGrafter"/>
</dbReference>
<feature type="transmembrane region" description="Helical" evidence="15">
    <location>
        <begin position="507"/>
        <end position="526"/>
    </location>
</feature>
<dbReference type="Proteomes" id="UP000887566">
    <property type="component" value="Unplaced"/>
</dbReference>
<keyword evidence="4 15" id="KW-1133">Transmembrane helix</keyword>
<evidence type="ECO:0000256" key="15">
    <source>
        <dbReference type="SAM" id="Phobius"/>
    </source>
</evidence>
<keyword evidence="7" id="KW-0564">Palmitate</keyword>
<dbReference type="AlphaFoldDB" id="A0A914V731"/>
<keyword evidence="9 13" id="KW-0675">Receptor</keyword>
<dbReference type="PANTHER" id="PTHR24238">
    <property type="entry name" value="G-PROTEIN COUPLED RECEPTOR"/>
    <property type="match status" value="1"/>
</dbReference>
<evidence type="ECO:0000256" key="8">
    <source>
        <dbReference type="ARBA" id="ARBA00023157"/>
    </source>
</evidence>
<evidence type="ECO:0000256" key="11">
    <source>
        <dbReference type="ARBA" id="ARBA00023224"/>
    </source>
</evidence>
<keyword evidence="8" id="KW-1015">Disulfide bond</keyword>